<dbReference type="Proteomes" id="UP000182272">
    <property type="component" value="Chromosome I"/>
</dbReference>
<sequence length="93" mass="10474">MAAIFQAVFCAAIFFMIGLRYRPLPDTRYKFAMSLMAWAACSITGMQCISLLAPIVLHGVYPNASWFNSAFYFLAVVLVWRARGNVARIMKVD</sequence>
<dbReference type="RefSeq" id="WP_019363773.1">
    <property type="nucleotide sequence ID" value="NZ_LT629972.1"/>
</dbReference>
<evidence type="ECO:0000256" key="1">
    <source>
        <dbReference type="SAM" id="Phobius"/>
    </source>
</evidence>
<proteinExistence type="predicted"/>
<evidence type="ECO:0000313" key="3">
    <source>
        <dbReference type="Proteomes" id="UP000182272"/>
    </source>
</evidence>
<keyword evidence="1" id="KW-0472">Membrane</keyword>
<feature type="transmembrane region" description="Helical" evidence="1">
    <location>
        <begin position="63"/>
        <end position="82"/>
    </location>
</feature>
<accession>A0A1H6P0R7</accession>
<name>A0A1H6P0R7_9PSED</name>
<feature type="transmembrane region" description="Helical" evidence="1">
    <location>
        <begin position="35"/>
        <end position="57"/>
    </location>
</feature>
<dbReference type="OrthoDB" id="6910266at2"/>
<reference evidence="2 3" key="1">
    <citation type="submission" date="2016-10" db="EMBL/GenBank/DDBJ databases">
        <authorList>
            <person name="de Groot N.N."/>
        </authorList>
    </citation>
    <scope>NUCLEOTIDE SEQUENCE [LARGE SCALE GENOMIC DNA]</scope>
    <source>
        <strain evidence="2 3">LMG 2158</strain>
    </source>
</reference>
<dbReference type="EMBL" id="LT629972">
    <property type="protein sequence ID" value="SEI17156.1"/>
    <property type="molecule type" value="Genomic_DNA"/>
</dbReference>
<keyword evidence="1" id="KW-1133">Transmembrane helix</keyword>
<organism evidence="2 3">
    <name type="scientific">Pseudomonas asplenii</name>
    <dbReference type="NCBI Taxonomy" id="53407"/>
    <lineage>
        <taxon>Bacteria</taxon>
        <taxon>Pseudomonadati</taxon>
        <taxon>Pseudomonadota</taxon>
        <taxon>Gammaproteobacteria</taxon>
        <taxon>Pseudomonadales</taxon>
        <taxon>Pseudomonadaceae</taxon>
        <taxon>Pseudomonas</taxon>
    </lineage>
</organism>
<feature type="transmembrane region" description="Helical" evidence="1">
    <location>
        <begin position="6"/>
        <end position="23"/>
    </location>
</feature>
<dbReference type="InterPro" id="IPR008473">
    <property type="entry name" value="Phage_holin_3_7"/>
</dbReference>
<dbReference type="AlphaFoldDB" id="A0A1H6P0R7"/>
<evidence type="ECO:0000313" key="2">
    <source>
        <dbReference type="EMBL" id="SEI17156.1"/>
    </source>
</evidence>
<protein>
    <submittedName>
        <fullName evidence="2">Putative 3TM holin, Phage_holin_3</fullName>
    </submittedName>
</protein>
<keyword evidence="1" id="KW-0812">Transmembrane</keyword>
<gene>
    <name evidence="2" type="ORF">SAMN05216581_3318</name>
</gene>
<dbReference type="Pfam" id="PF05449">
    <property type="entry name" value="Phage_holin_3_7"/>
    <property type="match status" value="1"/>
</dbReference>